<sequence>MTARALACRVGHAGFGALALGVGCAGLVPQALACGVGHAGFGALGWPHRVGRTWRGFAPWGWAHGHGCAETGTQVLHCGVGCGGLGVQAWAPGFCTAGLGAGFCTLGWQEKKI</sequence>
<dbReference type="Proteomes" id="UP001215280">
    <property type="component" value="Unassembled WGS sequence"/>
</dbReference>
<evidence type="ECO:0000313" key="1">
    <source>
        <dbReference type="EMBL" id="KAJ7759448.1"/>
    </source>
</evidence>
<keyword evidence="2" id="KW-1185">Reference proteome</keyword>
<evidence type="ECO:0000313" key="2">
    <source>
        <dbReference type="Proteomes" id="UP001215280"/>
    </source>
</evidence>
<reference evidence="1" key="1">
    <citation type="submission" date="2023-03" db="EMBL/GenBank/DDBJ databases">
        <title>Massive genome expansion in bonnet fungi (Mycena s.s.) driven by repeated elements and novel gene families across ecological guilds.</title>
        <authorList>
            <consortium name="Lawrence Berkeley National Laboratory"/>
            <person name="Harder C.B."/>
            <person name="Miyauchi S."/>
            <person name="Viragh M."/>
            <person name="Kuo A."/>
            <person name="Thoen E."/>
            <person name="Andreopoulos B."/>
            <person name="Lu D."/>
            <person name="Skrede I."/>
            <person name="Drula E."/>
            <person name="Henrissat B."/>
            <person name="Morin E."/>
            <person name="Kohler A."/>
            <person name="Barry K."/>
            <person name="LaButti K."/>
            <person name="Morin E."/>
            <person name="Salamov A."/>
            <person name="Lipzen A."/>
            <person name="Mereny Z."/>
            <person name="Hegedus B."/>
            <person name="Baldrian P."/>
            <person name="Stursova M."/>
            <person name="Weitz H."/>
            <person name="Taylor A."/>
            <person name="Grigoriev I.V."/>
            <person name="Nagy L.G."/>
            <person name="Martin F."/>
            <person name="Kauserud H."/>
        </authorList>
    </citation>
    <scope>NUCLEOTIDE SEQUENCE</scope>
    <source>
        <strain evidence="1">CBHHK188m</strain>
    </source>
</reference>
<gene>
    <name evidence="1" type="ORF">DFH07DRAFT_817625</name>
</gene>
<comment type="caution">
    <text evidence="1">The sequence shown here is derived from an EMBL/GenBank/DDBJ whole genome shotgun (WGS) entry which is preliminary data.</text>
</comment>
<dbReference type="PROSITE" id="PS51257">
    <property type="entry name" value="PROKAR_LIPOPROTEIN"/>
    <property type="match status" value="1"/>
</dbReference>
<dbReference type="AlphaFoldDB" id="A0AAD7J913"/>
<protein>
    <submittedName>
        <fullName evidence="1">Uncharacterized protein</fullName>
    </submittedName>
</protein>
<proteinExistence type="predicted"/>
<organism evidence="1 2">
    <name type="scientific">Mycena maculata</name>
    <dbReference type="NCBI Taxonomy" id="230809"/>
    <lineage>
        <taxon>Eukaryota</taxon>
        <taxon>Fungi</taxon>
        <taxon>Dikarya</taxon>
        <taxon>Basidiomycota</taxon>
        <taxon>Agaricomycotina</taxon>
        <taxon>Agaricomycetes</taxon>
        <taxon>Agaricomycetidae</taxon>
        <taxon>Agaricales</taxon>
        <taxon>Marasmiineae</taxon>
        <taxon>Mycenaceae</taxon>
        <taxon>Mycena</taxon>
    </lineage>
</organism>
<dbReference type="EMBL" id="JARJLG010000052">
    <property type="protein sequence ID" value="KAJ7759448.1"/>
    <property type="molecule type" value="Genomic_DNA"/>
</dbReference>
<accession>A0AAD7J913</accession>
<name>A0AAD7J913_9AGAR</name>